<dbReference type="InterPro" id="IPR041541">
    <property type="entry name" value="Glutaminase_EF-hand"/>
</dbReference>
<protein>
    <recommendedName>
        <fullName evidence="3">glutaminase</fullName>
        <ecNumber evidence="3">3.5.1.2</ecNumber>
    </recommendedName>
    <alternativeName>
        <fullName evidence="8">L-glutamine amidohydrolase</fullName>
    </alternativeName>
</protein>
<evidence type="ECO:0000256" key="5">
    <source>
        <dbReference type="ARBA" id="ARBA00022801"/>
    </source>
</evidence>
<dbReference type="EC" id="3.5.1.2" evidence="3"/>
<dbReference type="OrthoDB" id="9995210at2759"/>
<dbReference type="GO" id="GO:0006537">
    <property type="term" value="P:glutamate biosynthetic process"/>
    <property type="evidence" value="ECO:0007669"/>
    <property type="project" value="TreeGrafter"/>
</dbReference>
<evidence type="ECO:0000256" key="1">
    <source>
        <dbReference type="ARBA" id="ARBA00011076"/>
    </source>
</evidence>
<reference evidence="10" key="1">
    <citation type="submission" date="2021-03" db="EMBL/GenBank/DDBJ databases">
        <title>Chromosome level genome of the anhydrobiotic midge Polypedilum vanderplanki.</title>
        <authorList>
            <person name="Yoshida Y."/>
            <person name="Kikawada T."/>
            <person name="Gusev O."/>
        </authorList>
    </citation>
    <scope>NUCLEOTIDE SEQUENCE</scope>
    <source>
        <strain evidence="10">NIAS01</strain>
        <tissue evidence="10">Whole body or cell culture</tissue>
    </source>
</reference>
<evidence type="ECO:0000259" key="9">
    <source>
        <dbReference type="Pfam" id="PF17959"/>
    </source>
</evidence>
<evidence type="ECO:0000313" key="11">
    <source>
        <dbReference type="Proteomes" id="UP001107558"/>
    </source>
</evidence>
<proteinExistence type="inferred from homology"/>
<sequence>MINNKNLDEVIFNMCKNESTNTMRWEKFFDYLEENGISKNDPRLREITWSIRKHDGFVDQEKLKKIIQPHMDILDKFFGRHFVVADFKSFTKDIEEIYWKCKGNTAGKNASYIPQLARVNPNYWGVSVCTIDGQRFSIGDTTIPFTIQSVCKPLNYAVALEHLSPIVVHQYVGQEPSGRIFNELVLDHNKQPHNPMINSGAILICSLLQTLIRSEMNLAEKFDFMQNWFSRMAGGERFGFNNSVFLSEREAADRNYALGFYMRENKVFPERTNLRECLDFYFQMCSQDVTCENMCVIAATLANGGICPMTGEKVFSTQTVRDVLSLMHSCGMYNYSGQFAFNVGLPAKSGVGGGVLLVVPNVAGFFTWSPPLDECGNSVRGIQFCEELVKLYNFHPYDNIQHTTTKKNPLQHSCTKSTCLLSK</sequence>
<dbReference type="PANTHER" id="PTHR12544">
    <property type="entry name" value="GLUTAMINASE"/>
    <property type="match status" value="1"/>
</dbReference>
<evidence type="ECO:0000313" key="10">
    <source>
        <dbReference type="EMBL" id="KAG5677892.1"/>
    </source>
</evidence>
<organism evidence="10 11">
    <name type="scientific">Polypedilum vanderplanki</name>
    <name type="common">Sleeping chironomid midge</name>
    <dbReference type="NCBI Taxonomy" id="319348"/>
    <lineage>
        <taxon>Eukaryota</taxon>
        <taxon>Metazoa</taxon>
        <taxon>Ecdysozoa</taxon>
        <taxon>Arthropoda</taxon>
        <taxon>Hexapoda</taxon>
        <taxon>Insecta</taxon>
        <taxon>Pterygota</taxon>
        <taxon>Neoptera</taxon>
        <taxon>Endopterygota</taxon>
        <taxon>Diptera</taxon>
        <taxon>Nematocera</taxon>
        <taxon>Chironomoidea</taxon>
        <taxon>Chironomidae</taxon>
        <taxon>Chironominae</taxon>
        <taxon>Polypedilum</taxon>
        <taxon>Polypedilum</taxon>
    </lineage>
</organism>
<feature type="domain" description="Glutaminase EF-hand" evidence="9">
    <location>
        <begin position="8"/>
        <end position="84"/>
    </location>
</feature>
<dbReference type="InterPro" id="IPR015868">
    <property type="entry name" value="Glutaminase"/>
</dbReference>
<name>A0A9J6C6U8_POLVA</name>
<comment type="caution">
    <text evidence="10">The sequence shown here is derived from an EMBL/GenBank/DDBJ whole genome shotgun (WGS) entry which is preliminary data.</text>
</comment>
<keyword evidence="6" id="KW-0040">ANK repeat</keyword>
<dbReference type="NCBIfam" id="TIGR03814">
    <property type="entry name" value="Gln_ase"/>
    <property type="match status" value="1"/>
</dbReference>
<comment type="catalytic activity">
    <reaction evidence="7">
        <text>L-glutamine + H2O = L-glutamate + NH4(+)</text>
        <dbReference type="Rhea" id="RHEA:15889"/>
        <dbReference type="ChEBI" id="CHEBI:15377"/>
        <dbReference type="ChEBI" id="CHEBI:28938"/>
        <dbReference type="ChEBI" id="CHEBI:29985"/>
        <dbReference type="ChEBI" id="CHEBI:58359"/>
        <dbReference type="EC" id="3.5.1.2"/>
    </reaction>
</comment>
<dbReference type="PANTHER" id="PTHR12544:SF29">
    <property type="entry name" value="GLUTAMINASE"/>
    <property type="match status" value="1"/>
</dbReference>
<comment type="similarity">
    <text evidence="1">Belongs to the glutaminase family.</text>
</comment>
<comment type="subunit">
    <text evidence="2">Homotetramer.</text>
</comment>
<gene>
    <name evidence="10" type="ORF">PVAND_007609</name>
</gene>
<dbReference type="EMBL" id="JADBJN010000002">
    <property type="protein sequence ID" value="KAG5677892.1"/>
    <property type="molecule type" value="Genomic_DNA"/>
</dbReference>
<dbReference type="FunFam" id="3.40.710.10:FF:000008">
    <property type="entry name" value="Glutaminase, isoform E"/>
    <property type="match status" value="1"/>
</dbReference>
<accession>A0A9J6C6U8</accession>
<dbReference type="Gene3D" id="1.10.238.210">
    <property type="match status" value="1"/>
</dbReference>
<evidence type="ECO:0000256" key="2">
    <source>
        <dbReference type="ARBA" id="ARBA00011881"/>
    </source>
</evidence>
<dbReference type="Pfam" id="PF17959">
    <property type="entry name" value="EF-hand_14"/>
    <property type="match status" value="1"/>
</dbReference>
<evidence type="ECO:0000256" key="8">
    <source>
        <dbReference type="ARBA" id="ARBA00077251"/>
    </source>
</evidence>
<keyword evidence="11" id="KW-1185">Reference proteome</keyword>
<evidence type="ECO:0000256" key="3">
    <source>
        <dbReference type="ARBA" id="ARBA00012918"/>
    </source>
</evidence>
<evidence type="ECO:0000256" key="7">
    <source>
        <dbReference type="ARBA" id="ARBA00049534"/>
    </source>
</evidence>
<dbReference type="GO" id="GO:0004359">
    <property type="term" value="F:glutaminase activity"/>
    <property type="evidence" value="ECO:0007669"/>
    <property type="project" value="UniProtKB-EC"/>
</dbReference>
<evidence type="ECO:0000256" key="6">
    <source>
        <dbReference type="ARBA" id="ARBA00023043"/>
    </source>
</evidence>
<keyword evidence="4" id="KW-0677">Repeat</keyword>
<dbReference type="GO" id="GO:0006543">
    <property type="term" value="P:L-glutamine catabolic process"/>
    <property type="evidence" value="ECO:0007669"/>
    <property type="project" value="TreeGrafter"/>
</dbReference>
<dbReference type="SUPFAM" id="SSF56601">
    <property type="entry name" value="beta-lactamase/transpeptidase-like"/>
    <property type="match status" value="1"/>
</dbReference>
<evidence type="ECO:0000256" key="4">
    <source>
        <dbReference type="ARBA" id="ARBA00022737"/>
    </source>
</evidence>
<dbReference type="AlphaFoldDB" id="A0A9J6C6U8"/>
<dbReference type="InterPro" id="IPR012338">
    <property type="entry name" value="Beta-lactam/transpept-like"/>
</dbReference>
<dbReference type="Proteomes" id="UP001107558">
    <property type="component" value="Chromosome 2"/>
</dbReference>
<dbReference type="HAMAP" id="MF_00313">
    <property type="entry name" value="Glutaminase"/>
    <property type="match status" value="1"/>
</dbReference>
<dbReference type="Pfam" id="PF04960">
    <property type="entry name" value="Glutaminase"/>
    <property type="match status" value="1"/>
</dbReference>
<keyword evidence="5" id="KW-0378">Hydrolase</keyword>
<dbReference type="Gene3D" id="3.40.710.10">
    <property type="entry name" value="DD-peptidase/beta-lactamase superfamily"/>
    <property type="match status" value="1"/>
</dbReference>